<name>A0A096ZP65_9ACTN</name>
<protein>
    <submittedName>
        <fullName evidence="1">Putative erythromycin esterse</fullName>
    </submittedName>
</protein>
<organism evidence="1">
    <name type="scientific">Actinopolyspora erythraea</name>
    <dbReference type="NCBI Taxonomy" id="414996"/>
    <lineage>
        <taxon>Bacteria</taxon>
        <taxon>Bacillati</taxon>
        <taxon>Actinomycetota</taxon>
        <taxon>Actinomycetes</taxon>
        <taxon>Actinopolysporales</taxon>
        <taxon>Actinopolysporaceae</taxon>
        <taxon>Actinopolyspora</taxon>
    </lineage>
</organism>
<sequence>MPFDPAPERAPDLGLVEDAMEVAVPVGATPHRVGLDAILTVSAVAAEVSTPRPARD</sequence>
<proteinExistence type="predicted"/>
<dbReference type="EMBL" id="KJ143520">
    <property type="protein sequence ID" value="AIS23791.1"/>
    <property type="molecule type" value="Genomic_DNA"/>
</dbReference>
<reference evidence="1" key="1">
    <citation type="journal article" date="2014" name="PLoS ONE">
        <title>Identification and Characterization of a New Erythromycin Biosynthetic Gene Cluster in Actinopolyspora erythraea YIM90600, a Novel Erythronolide-Producing Halophilic Actinomycete Isolated from Salt Field.</title>
        <authorList>
            <person name="Chen D."/>
            <person name="Feng J."/>
            <person name="Huang L."/>
            <person name="Zhang Q."/>
            <person name="Wu J."/>
            <person name="Zhu X."/>
            <person name="Duan Y."/>
            <person name="Xu Z."/>
        </authorList>
    </citation>
    <scope>NUCLEOTIDE SEQUENCE</scope>
    <source>
        <strain evidence="1">YIM90600</strain>
    </source>
</reference>
<dbReference type="AlphaFoldDB" id="A0A096ZP65"/>
<accession>A0A096ZP65</accession>
<evidence type="ECO:0000313" key="1">
    <source>
        <dbReference type="EMBL" id="AIS23791.1"/>
    </source>
</evidence>